<keyword evidence="3" id="KW-1185">Reference proteome</keyword>
<evidence type="ECO:0000313" key="3">
    <source>
        <dbReference type="Proteomes" id="UP000053989"/>
    </source>
</evidence>
<feature type="chain" id="PRO_5002161439" description="Secreted protein" evidence="1">
    <location>
        <begin position="17"/>
        <end position="82"/>
    </location>
</feature>
<evidence type="ECO:0000313" key="2">
    <source>
        <dbReference type="EMBL" id="KIM69932.1"/>
    </source>
</evidence>
<organism evidence="2 3">
    <name type="scientific">Scleroderma citrinum Foug A</name>
    <dbReference type="NCBI Taxonomy" id="1036808"/>
    <lineage>
        <taxon>Eukaryota</taxon>
        <taxon>Fungi</taxon>
        <taxon>Dikarya</taxon>
        <taxon>Basidiomycota</taxon>
        <taxon>Agaricomycotina</taxon>
        <taxon>Agaricomycetes</taxon>
        <taxon>Agaricomycetidae</taxon>
        <taxon>Boletales</taxon>
        <taxon>Sclerodermatineae</taxon>
        <taxon>Sclerodermataceae</taxon>
        <taxon>Scleroderma</taxon>
    </lineage>
</organism>
<proteinExistence type="predicted"/>
<gene>
    <name evidence="2" type="ORF">SCLCIDRAFT_493037</name>
</gene>
<name>A0A0C3AY74_9AGAM</name>
<protein>
    <recommendedName>
        <fullName evidence="4">Secreted protein</fullName>
    </recommendedName>
</protein>
<dbReference type="HOGENOM" id="CLU_2559641_0_0_1"/>
<keyword evidence="1" id="KW-0732">Signal</keyword>
<sequence>MLLSTLWVLSQTGVAGRTHRVSREARENSYPDVGYKYRYDLRRRVSHIDNQGRTAQTARRSSMESLTSWAVRGRRAHTYTTL</sequence>
<accession>A0A0C3AY74</accession>
<feature type="signal peptide" evidence="1">
    <location>
        <begin position="1"/>
        <end position="16"/>
    </location>
</feature>
<evidence type="ECO:0000256" key="1">
    <source>
        <dbReference type="SAM" id="SignalP"/>
    </source>
</evidence>
<evidence type="ECO:0008006" key="4">
    <source>
        <dbReference type="Google" id="ProtNLM"/>
    </source>
</evidence>
<reference evidence="2 3" key="1">
    <citation type="submission" date="2014-04" db="EMBL/GenBank/DDBJ databases">
        <authorList>
            <consortium name="DOE Joint Genome Institute"/>
            <person name="Kuo A."/>
            <person name="Kohler A."/>
            <person name="Nagy L.G."/>
            <person name="Floudas D."/>
            <person name="Copeland A."/>
            <person name="Barry K.W."/>
            <person name="Cichocki N."/>
            <person name="Veneault-Fourrey C."/>
            <person name="LaButti K."/>
            <person name="Lindquist E.A."/>
            <person name="Lipzen A."/>
            <person name="Lundell T."/>
            <person name="Morin E."/>
            <person name="Murat C."/>
            <person name="Sun H."/>
            <person name="Tunlid A."/>
            <person name="Henrissat B."/>
            <person name="Grigoriev I.V."/>
            <person name="Hibbett D.S."/>
            <person name="Martin F."/>
            <person name="Nordberg H.P."/>
            <person name="Cantor M.N."/>
            <person name="Hua S.X."/>
        </authorList>
    </citation>
    <scope>NUCLEOTIDE SEQUENCE [LARGE SCALE GENOMIC DNA]</scope>
    <source>
        <strain evidence="2 3">Foug A</strain>
    </source>
</reference>
<dbReference type="Proteomes" id="UP000053989">
    <property type="component" value="Unassembled WGS sequence"/>
</dbReference>
<dbReference type="EMBL" id="KN822005">
    <property type="protein sequence ID" value="KIM69932.1"/>
    <property type="molecule type" value="Genomic_DNA"/>
</dbReference>
<dbReference type="InParanoid" id="A0A0C3AY74"/>
<dbReference type="AlphaFoldDB" id="A0A0C3AY74"/>
<reference evidence="3" key="2">
    <citation type="submission" date="2015-01" db="EMBL/GenBank/DDBJ databases">
        <title>Evolutionary Origins and Diversification of the Mycorrhizal Mutualists.</title>
        <authorList>
            <consortium name="DOE Joint Genome Institute"/>
            <consortium name="Mycorrhizal Genomics Consortium"/>
            <person name="Kohler A."/>
            <person name="Kuo A."/>
            <person name="Nagy L.G."/>
            <person name="Floudas D."/>
            <person name="Copeland A."/>
            <person name="Barry K.W."/>
            <person name="Cichocki N."/>
            <person name="Veneault-Fourrey C."/>
            <person name="LaButti K."/>
            <person name="Lindquist E.A."/>
            <person name="Lipzen A."/>
            <person name="Lundell T."/>
            <person name="Morin E."/>
            <person name="Murat C."/>
            <person name="Riley R."/>
            <person name="Ohm R."/>
            <person name="Sun H."/>
            <person name="Tunlid A."/>
            <person name="Henrissat B."/>
            <person name="Grigoriev I.V."/>
            <person name="Hibbett D.S."/>
            <person name="Martin F."/>
        </authorList>
    </citation>
    <scope>NUCLEOTIDE SEQUENCE [LARGE SCALE GENOMIC DNA]</scope>
    <source>
        <strain evidence="3">Foug A</strain>
    </source>
</reference>